<geneLocation type="mitochondrion" evidence="6"/>
<dbReference type="InterPro" id="IPR001351">
    <property type="entry name" value="Ribosomal_uS3_C"/>
</dbReference>
<name>A0A348G6L9_9CRYP</name>
<dbReference type="Gene3D" id="3.30.1140.32">
    <property type="entry name" value="Ribosomal protein S3, C-terminal domain"/>
    <property type="match status" value="1"/>
</dbReference>
<dbReference type="GO" id="GO:0005840">
    <property type="term" value="C:ribosome"/>
    <property type="evidence" value="ECO:0007669"/>
    <property type="project" value="UniProtKB-KW"/>
</dbReference>
<dbReference type="Pfam" id="PF00189">
    <property type="entry name" value="Ribosomal_S3_C"/>
    <property type="match status" value="1"/>
</dbReference>
<keyword evidence="3 4" id="KW-0687">Ribonucleoprotein</keyword>
<feature type="domain" description="Small ribosomal subunit protein uS3 C-terminal" evidence="5">
    <location>
        <begin position="237"/>
        <end position="312"/>
    </location>
</feature>
<dbReference type="InterPro" id="IPR018280">
    <property type="entry name" value="Ribosomal_uS3_CS"/>
</dbReference>
<gene>
    <name evidence="6" type="primary">rps3</name>
</gene>
<keyword evidence="2 4" id="KW-0689">Ribosomal protein</keyword>
<dbReference type="GO" id="GO:0006412">
    <property type="term" value="P:translation"/>
    <property type="evidence" value="ECO:0007669"/>
    <property type="project" value="InterPro"/>
</dbReference>
<dbReference type="GO" id="GO:0003735">
    <property type="term" value="F:structural constituent of ribosome"/>
    <property type="evidence" value="ECO:0007669"/>
    <property type="project" value="InterPro"/>
</dbReference>
<organism evidence="6">
    <name type="scientific">Goniomonas avonlea</name>
    <dbReference type="NCBI Taxonomy" id="1255295"/>
    <lineage>
        <taxon>Eukaryota</taxon>
        <taxon>Cryptophyceae</taxon>
        <taxon>Cyathomonadacea</taxon>
        <taxon>Goniomonadaceae</taxon>
        <taxon>Goniomonas</taxon>
    </lineage>
</organism>
<comment type="similarity">
    <text evidence="1 4">Belongs to the universal ribosomal protein uS3 family.</text>
</comment>
<dbReference type="AlphaFoldDB" id="A0A348G6L9"/>
<sequence length="316" mass="37169">MGQKINAQLFRRGFVRDSFCNYNRNSAPFFFCGLHRFFFLLKLYNLKEVSVFFNLLFWLDCTNVMFNEKALLLHSRRVNSWSSLWFTNLGTEFFYLFLQDVQCRQYISVGLDSQSIWANLKILRQKRVFFFKLLCANFDILDRRRKKKEKDSSVVVNVRSLAALGLHRLIRRWNVLLVRNHHACSVNNSFFFQFVSPLRLIFRSKNTRVLNTLDLTADFFVCAFGKLLEQKLPNSRKRLTFKSVLITLLKRREFSHLAGIRVQCSGRLTRVSRARSISLQVGKLPLQTLSANLDYSFAVVHTKFGSVGIKAWLYRK</sequence>
<reference evidence="6" key="1">
    <citation type="journal article" date="2018" name="BMC Biol.">
        <title>Nuclear genome sequence of the plastid-lacking cryptomonad Goniomonas avonlea provides insights into the evolution of secondary plastids.</title>
        <authorList>
            <person name="Cenci U."/>
            <person name="Sibbald S.J."/>
            <person name="Curtis B.A."/>
            <person name="Kamikawa R."/>
            <person name="Eme L."/>
            <person name="Moog D."/>
            <person name="Henrissat B."/>
            <person name="Marechal E."/>
            <person name="Chabi M."/>
            <person name="Djemiel C."/>
            <person name="Roger A.J."/>
            <person name="Kim E."/>
            <person name="Archibald J.M."/>
        </authorList>
    </citation>
    <scope>NUCLEOTIDE SEQUENCE</scope>
</reference>
<evidence type="ECO:0000313" key="6">
    <source>
        <dbReference type="EMBL" id="BBF98316.1"/>
    </source>
</evidence>
<evidence type="ECO:0000256" key="3">
    <source>
        <dbReference type="ARBA" id="ARBA00023274"/>
    </source>
</evidence>
<dbReference type="SUPFAM" id="SSF54821">
    <property type="entry name" value="Ribosomal protein S3 C-terminal domain"/>
    <property type="match status" value="1"/>
</dbReference>
<evidence type="ECO:0000256" key="2">
    <source>
        <dbReference type="ARBA" id="ARBA00022980"/>
    </source>
</evidence>
<evidence type="ECO:0000256" key="4">
    <source>
        <dbReference type="RuleBase" id="RU003624"/>
    </source>
</evidence>
<dbReference type="InterPro" id="IPR036419">
    <property type="entry name" value="Ribosomal_S3_C_sf"/>
</dbReference>
<proteinExistence type="inferred from homology"/>
<dbReference type="PROSITE" id="PS00548">
    <property type="entry name" value="RIBOSOMAL_S3"/>
    <property type="match status" value="1"/>
</dbReference>
<accession>A0A348G6L9</accession>
<keyword evidence="6" id="KW-0496">Mitochondrion</keyword>
<evidence type="ECO:0000259" key="5">
    <source>
        <dbReference type="Pfam" id="PF00189"/>
    </source>
</evidence>
<dbReference type="EMBL" id="AP018919">
    <property type="protein sequence ID" value="BBF98316.1"/>
    <property type="molecule type" value="Genomic_DNA"/>
</dbReference>
<protein>
    <submittedName>
        <fullName evidence="6">Ribosomal protein S3</fullName>
    </submittedName>
</protein>
<dbReference type="GO" id="GO:1990904">
    <property type="term" value="C:ribonucleoprotein complex"/>
    <property type="evidence" value="ECO:0007669"/>
    <property type="project" value="UniProtKB-KW"/>
</dbReference>
<evidence type="ECO:0000256" key="1">
    <source>
        <dbReference type="ARBA" id="ARBA00010761"/>
    </source>
</evidence>